<dbReference type="AlphaFoldDB" id="A0A6C0IPP3"/>
<accession>A0A6C0IPP3</accession>
<organism evidence="1">
    <name type="scientific">viral metagenome</name>
    <dbReference type="NCBI Taxonomy" id="1070528"/>
    <lineage>
        <taxon>unclassified sequences</taxon>
        <taxon>metagenomes</taxon>
        <taxon>organismal metagenomes</taxon>
    </lineage>
</organism>
<protein>
    <submittedName>
        <fullName evidence="1">Uncharacterized protein</fullName>
    </submittedName>
</protein>
<sequence length="253" mass="29855">MNLLKERAVCNYIGLAHFDNKTYLENEKWKSRKNFTGCVYGLQQFLPDTIPYESDVFMIDMNNETNQIIGVGLIKKKYIPQNRSRIYENEDFNRFVIKSPFYRNRKFLIDLDKSIVEFLENILFKGYSHLKRTSNMTLSFDRIAQQPIIGTEYNEKKKKKRIYKCSICGLSKKGHWCNKLRQVNNNKFDGEPWVEINYNCPGKRVVPNQAKYKNCNLCGKSLKGHSGSRPCTWKKRNTCNIKKVIKFLETLFI</sequence>
<proteinExistence type="predicted"/>
<name>A0A6C0IPP3_9ZZZZ</name>
<dbReference type="EMBL" id="MN740235">
    <property type="protein sequence ID" value="QHT95151.1"/>
    <property type="molecule type" value="Genomic_DNA"/>
</dbReference>
<reference evidence="1" key="1">
    <citation type="journal article" date="2020" name="Nature">
        <title>Giant virus diversity and host interactions through global metagenomics.</title>
        <authorList>
            <person name="Schulz F."/>
            <person name="Roux S."/>
            <person name="Paez-Espino D."/>
            <person name="Jungbluth S."/>
            <person name="Walsh D.A."/>
            <person name="Denef V.J."/>
            <person name="McMahon K.D."/>
            <person name="Konstantinidis K.T."/>
            <person name="Eloe-Fadrosh E.A."/>
            <person name="Kyrpides N.C."/>
            <person name="Woyke T."/>
        </authorList>
    </citation>
    <scope>NUCLEOTIDE SEQUENCE</scope>
    <source>
        <strain evidence="1">GVMAG-M-3300024261-37</strain>
    </source>
</reference>
<evidence type="ECO:0000313" key="1">
    <source>
        <dbReference type="EMBL" id="QHT95151.1"/>
    </source>
</evidence>